<evidence type="ECO:0000259" key="2">
    <source>
        <dbReference type="PROSITE" id="PS50181"/>
    </source>
</evidence>
<organism evidence="3 4">
    <name type="scientific">Trichoderma citrinoviride</name>
    <dbReference type="NCBI Taxonomy" id="58853"/>
    <lineage>
        <taxon>Eukaryota</taxon>
        <taxon>Fungi</taxon>
        <taxon>Dikarya</taxon>
        <taxon>Ascomycota</taxon>
        <taxon>Pezizomycotina</taxon>
        <taxon>Sordariomycetes</taxon>
        <taxon>Hypocreomycetidae</taxon>
        <taxon>Hypocreales</taxon>
        <taxon>Hypocreaceae</taxon>
        <taxon>Trichoderma</taxon>
    </lineage>
</organism>
<dbReference type="InterPro" id="IPR032675">
    <property type="entry name" value="LRR_dom_sf"/>
</dbReference>
<dbReference type="Pfam" id="PF12937">
    <property type="entry name" value="F-box-like"/>
    <property type="match status" value="1"/>
</dbReference>
<feature type="compositionally biased region" description="Polar residues" evidence="1">
    <location>
        <begin position="508"/>
        <end position="518"/>
    </location>
</feature>
<feature type="compositionally biased region" description="Low complexity" evidence="1">
    <location>
        <begin position="573"/>
        <end position="587"/>
    </location>
</feature>
<accession>A0A2T4BNN6</accession>
<dbReference type="OrthoDB" id="4200124at2759"/>
<sequence length="1022" mass="111910">MATSDAGDEVVTPRSTRKPLTFIDLPTETQREIFSHCSQSDLICLALVSRHFHELASAQLYRNFHIIFPDDDDLNFDSPIDGLAGGLDTFTTSNYDYAKHLRDLSMDTLSAGIKGECCYQSYLYSASCGKFFNTLLHLTLKKARSLEVFRWNIRVELSRPVYRELHRIASLKKLHVRMQAGESYYVQPPPLPVSIDPHPQPEPTNHWGSIPPLSLLAPQPPGAVPPVVSGPPPALLPPSYKSASKSKAGKRVTGAKEPSTFSGFKNLQSLSVLDIENLDIVSELNTCIRNSSSTLTELQLSFSDGLANRARKQPPDSDADDSDVDDEFQVLPASQQNTSGSAFDSKTNRVLEERRLQESVLARIFQPFPLEPKAENDEPSQEVDQKEEEQGEALPTDVREAFIASIKSVSSKLMTITGGSPGSTAAAQDMLDTIAKAARHYVESVESSAQPSGQTSGQPSGQSSLANESETSTAGGVLPQGNSSVAAIAAALGLKPAGDESSARANDAATSAVGSSSKLAKRKDNEASPEDIDIAHIEAVDDVFGESDELNLSDSADAKLTEGDASETDSYQPGSSTGSTTPTPASEAPEKVTKATEAQSSHTAEVTGQSSVPNVHVENLMTKLDYFRDLNEAIGKKIDYLRAGGSGLDYAQIKAADAQLRGFSAMVADVQNEIQVIQEHMDEAERRAAGSNSSSMRDYVRRTRGLMLTSLSIYLVPVKASVLSQTINLSSLRQLTLLNVGDQTAIWASLTKANRVRPLPLRNIFTDHVTNQFLAFASQLEEIHDLFLLERSPKSKPESTALPGFTTMDQIRRLVLKKHIGKLKRLMIKDEASSSRWDCNEKAMILICTQGRNLEELALSMNIQAVHIFMQYFSGLVKLRAINILHFRNNDTCIWVVREVLRFIVDNLSHYPELKLEWIAMEDDRVDRVIRPSDESNSAPDEQSNDKRAKSKSKGKALTTATPGLHNVFPPLSLDGLDSESDSDDEALNGGSRLRYKTVGPLQFYDVWGVKIFEKEIRSGRL</sequence>
<evidence type="ECO:0000313" key="3">
    <source>
        <dbReference type="EMBL" id="PTB70934.1"/>
    </source>
</evidence>
<feature type="region of interest" description="Disordered" evidence="1">
    <location>
        <begin position="367"/>
        <end position="397"/>
    </location>
</feature>
<keyword evidence="4" id="KW-1185">Reference proteome</keyword>
<evidence type="ECO:0000313" key="4">
    <source>
        <dbReference type="Proteomes" id="UP000241546"/>
    </source>
</evidence>
<feature type="region of interest" description="Disordered" evidence="1">
    <location>
        <begin position="498"/>
        <end position="534"/>
    </location>
</feature>
<dbReference type="RefSeq" id="XP_024754254.1">
    <property type="nucleotide sequence ID" value="XM_024889415.1"/>
</dbReference>
<feature type="region of interest" description="Disordered" evidence="1">
    <location>
        <begin position="442"/>
        <end position="481"/>
    </location>
</feature>
<dbReference type="EMBL" id="KZ680207">
    <property type="protein sequence ID" value="PTB70934.1"/>
    <property type="molecule type" value="Genomic_DNA"/>
</dbReference>
<name>A0A2T4BNN6_9HYPO</name>
<dbReference type="AlphaFoldDB" id="A0A2T4BNN6"/>
<protein>
    <recommendedName>
        <fullName evidence="2">F-box domain-containing protein</fullName>
    </recommendedName>
</protein>
<feature type="compositionally biased region" description="Low complexity" evidence="1">
    <location>
        <begin position="447"/>
        <end position="464"/>
    </location>
</feature>
<feature type="domain" description="F-box" evidence="2">
    <location>
        <begin position="19"/>
        <end position="64"/>
    </location>
</feature>
<feature type="compositionally biased region" description="Polar residues" evidence="1">
    <location>
        <begin position="465"/>
        <end position="481"/>
    </location>
</feature>
<reference evidence="4" key="1">
    <citation type="submission" date="2016-07" db="EMBL/GenBank/DDBJ databases">
        <title>Multiple horizontal gene transfer events from other fungi enriched the ability of initially mycotrophic Trichoderma (Ascomycota) to feed on dead plant biomass.</title>
        <authorList>
            <consortium name="DOE Joint Genome Institute"/>
            <person name="Atanasova L."/>
            <person name="Chenthamara K."/>
            <person name="Zhang J."/>
            <person name="Grujic M."/>
            <person name="Henrissat B."/>
            <person name="Kuo A."/>
            <person name="Aerts A."/>
            <person name="Salamov A."/>
            <person name="Lipzen A."/>
            <person name="Labutti K."/>
            <person name="Barry K."/>
            <person name="Miao Y."/>
            <person name="Rahimi M.J."/>
            <person name="Shen Q."/>
            <person name="Grigoriev I.V."/>
            <person name="Kubicek C.P."/>
            <person name="Druzhinina I.S."/>
        </authorList>
    </citation>
    <scope>NUCLEOTIDE SEQUENCE [LARGE SCALE GENOMIC DNA]</scope>
    <source>
        <strain evidence="4">TUCIM 6016</strain>
    </source>
</reference>
<dbReference type="InterPro" id="IPR036047">
    <property type="entry name" value="F-box-like_dom_sf"/>
</dbReference>
<dbReference type="Proteomes" id="UP000241546">
    <property type="component" value="Unassembled WGS sequence"/>
</dbReference>
<dbReference type="InterPro" id="IPR001810">
    <property type="entry name" value="F-box_dom"/>
</dbReference>
<dbReference type="SUPFAM" id="SSF81383">
    <property type="entry name" value="F-box domain"/>
    <property type="match status" value="1"/>
</dbReference>
<proteinExistence type="predicted"/>
<dbReference type="SMART" id="SM00256">
    <property type="entry name" value="FBOX"/>
    <property type="match status" value="1"/>
</dbReference>
<dbReference type="PROSITE" id="PS50181">
    <property type="entry name" value="FBOX"/>
    <property type="match status" value="1"/>
</dbReference>
<dbReference type="GeneID" id="36597534"/>
<feature type="compositionally biased region" description="Acidic residues" evidence="1">
    <location>
        <begin position="377"/>
        <end position="391"/>
    </location>
</feature>
<gene>
    <name evidence="3" type="ORF">BBK36DRAFT_1108874</name>
</gene>
<feature type="region of interest" description="Disordered" evidence="1">
    <location>
        <begin position="930"/>
        <end position="970"/>
    </location>
</feature>
<feature type="region of interest" description="Disordered" evidence="1">
    <location>
        <begin position="560"/>
        <end position="611"/>
    </location>
</feature>
<feature type="compositionally biased region" description="Polar residues" evidence="1">
    <location>
        <begin position="596"/>
        <end position="611"/>
    </location>
</feature>
<evidence type="ECO:0000256" key="1">
    <source>
        <dbReference type="SAM" id="MobiDB-lite"/>
    </source>
</evidence>
<dbReference type="Gene3D" id="3.80.10.10">
    <property type="entry name" value="Ribonuclease Inhibitor"/>
    <property type="match status" value="1"/>
</dbReference>